<evidence type="ECO:0000313" key="2">
    <source>
        <dbReference type="Proteomes" id="UP001647436"/>
    </source>
</evidence>
<name>A0ABS5LN30_9BURK</name>
<dbReference type="Gene3D" id="1.10.10.10">
    <property type="entry name" value="Winged helix-like DNA-binding domain superfamily/Winged helix DNA-binding domain"/>
    <property type="match status" value="1"/>
</dbReference>
<keyword evidence="2" id="KW-1185">Reference proteome</keyword>
<sequence>MQHMPDDLPLATRLLLTLAQLQGSSLDAVSLPRLGKHLGQSASVLMRELSALGDAELGGARGPGWVQIHNVEGHWRASLTEAGRAVVLELQAGFVLSD</sequence>
<reference evidence="1 2" key="1">
    <citation type="submission" date="2020-03" db="EMBL/GenBank/DDBJ databases">
        <title>The role of nitrogen metabolism on polyethylene biodegradation.</title>
        <authorList>
            <person name="Peixoto J."/>
            <person name="Vizzotto C.S."/>
            <person name="Ramos A."/>
            <person name="Alves G."/>
            <person name="Steindorff A."/>
            <person name="Kruger R."/>
        </authorList>
    </citation>
    <scope>NUCLEOTIDE SEQUENCE [LARGE SCALE GENOMIC DNA]</scope>
    <source>
        <strain evidence="1 2">PE63</strain>
    </source>
</reference>
<proteinExistence type="predicted"/>
<dbReference type="SUPFAM" id="SSF46785">
    <property type="entry name" value="Winged helix' DNA-binding domain"/>
    <property type="match status" value="1"/>
</dbReference>
<protein>
    <submittedName>
        <fullName evidence="1">Uncharacterized protein</fullName>
    </submittedName>
</protein>
<accession>A0ABS5LN30</accession>
<dbReference type="EMBL" id="JAANES010000001">
    <property type="protein sequence ID" value="MBS3017631.1"/>
    <property type="molecule type" value="Genomic_DNA"/>
</dbReference>
<gene>
    <name evidence="1" type="ORF">DJFAAGMI_00354</name>
</gene>
<dbReference type="Proteomes" id="UP001647436">
    <property type="component" value="Unassembled WGS sequence"/>
</dbReference>
<dbReference type="InterPro" id="IPR036388">
    <property type="entry name" value="WH-like_DNA-bd_sf"/>
</dbReference>
<dbReference type="InterPro" id="IPR036390">
    <property type="entry name" value="WH_DNA-bd_sf"/>
</dbReference>
<organism evidence="1 2">
    <name type="scientific">Comamonas brasiliensis</name>
    <dbReference type="NCBI Taxonomy" id="1812482"/>
    <lineage>
        <taxon>Bacteria</taxon>
        <taxon>Pseudomonadati</taxon>
        <taxon>Pseudomonadota</taxon>
        <taxon>Betaproteobacteria</taxon>
        <taxon>Burkholderiales</taxon>
        <taxon>Comamonadaceae</taxon>
        <taxon>Comamonas</taxon>
    </lineage>
</organism>
<comment type="caution">
    <text evidence="1">The sequence shown here is derived from an EMBL/GenBank/DDBJ whole genome shotgun (WGS) entry which is preliminary data.</text>
</comment>
<evidence type="ECO:0000313" key="1">
    <source>
        <dbReference type="EMBL" id="MBS3017631.1"/>
    </source>
</evidence>